<dbReference type="PROSITE" id="PS51330">
    <property type="entry name" value="DHFR_2"/>
    <property type="match status" value="1"/>
</dbReference>
<dbReference type="GO" id="GO:0046452">
    <property type="term" value="P:dihydrofolate metabolic process"/>
    <property type="evidence" value="ECO:0007669"/>
    <property type="project" value="TreeGrafter"/>
</dbReference>
<name>A0A318H1X0_9BURK</name>
<dbReference type="PRINTS" id="PR00070">
    <property type="entry name" value="DHFR"/>
</dbReference>
<comment type="caution">
    <text evidence="10">The sequence shown here is derived from an EMBL/GenBank/DDBJ whole genome shotgun (WGS) entry which is preliminary data.</text>
</comment>
<keyword evidence="5 8" id="KW-0521">NADP</keyword>
<dbReference type="CDD" id="cd00209">
    <property type="entry name" value="DHFR"/>
    <property type="match status" value="1"/>
</dbReference>
<dbReference type="InterPro" id="IPR012259">
    <property type="entry name" value="DHFR"/>
</dbReference>
<evidence type="ECO:0000256" key="2">
    <source>
        <dbReference type="ARBA" id="ARBA00009539"/>
    </source>
</evidence>
<dbReference type="PANTHER" id="PTHR48069:SF3">
    <property type="entry name" value="DIHYDROFOLATE REDUCTASE"/>
    <property type="match status" value="1"/>
</dbReference>
<evidence type="ECO:0000256" key="8">
    <source>
        <dbReference type="PIRNR" id="PIRNR000194"/>
    </source>
</evidence>
<accession>A0A318H1X0</accession>
<dbReference type="GO" id="GO:0046655">
    <property type="term" value="P:folic acid metabolic process"/>
    <property type="evidence" value="ECO:0007669"/>
    <property type="project" value="TreeGrafter"/>
</dbReference>
<sequence length="166" mass="18093">MTALALIAAVARNGAIGRDNQLLWHEAADAQHFRRTTMGCPVIMGRRTWDSLPERFRPLPGRRNLVLTRQAGWSASGAEPVASLQAALEALADVPRAFVIGGGELYAMALPLADELVLTEIDAELDGDTWFPAWDAQAFEEISRVSQPGSAPGRPGFDFVVRRRRG</sequence>
<dbReference type="SUPFAM" id="SSF53597">
    <property type="entry name" value="Dihydrofolate reductase-like"/>
    <property type="match status" value="1"/>
</dbReference>
<organism evidence="10 11">
    <name type="scientific">Sphaerotilus hippei</name>
    <dbReference type="NCBI Taxonomy" id="744406"/>
    <lineage>
        <taxon>Bacteria</taxon>
        <taxon>Pseudomonadati</taxon>
        <taxon>Pseudomonadota</taxon>
        <taxon>Betaproteobacteria</taxon>
        <taxon>Burkholderiales</taxon>
        <taxon>Sphaerotilaceae</taxon>
        <taxon>Sphaerotilus</taxon>
    </lineage>
</organism>
<dbReference type="UniPathway" id="UPA00077">
    <property type="reaction ID" value="UER00158"/>
</dbReference>
<dbReference type="EC" id="1.5.1.3" evidence="3 8"/>
<dbReference type="GO" id="GO:0070401">
    <property type="term" value="F:NADP+ binding"/>
    <property type="evidence" value="ECO:0007669"/>
    <property type="project" value="UniProtKB-ARBA"/>
</dbReference>
<dbReference type="Pfam" id="PF00186">
    <property type="entry name" value="DHFR_1"/>
    <property type="match status" value="1"/>
</dbReference>
<keyword evidence="4 8" id="KW-0554">One-carbon metabolism</keyword>
<dbReference type="PANTHER" id="PTHR48069">
    <property type="entry name" value="DIHYDROFOLATE REDUCTASE"/>
    <property type="match status" value="1"/>
</dbReference>
<dbReference type="GO" id="GO:0006730">
    <property type="term" value="P:one-carbon metabolic process"/>
    <property type="evidence" value="ECO:0007669"/>
    <property type="project" value="UniProtKB-KW"/>
</dbReference>
<evidence type="ECO:0000256" key="5">
    <source>
        <dbReference type="ARBA" id="ARBA00022857"/>
    </source>
</evidence>
<proteinExistence type="inferred from homology"/>
<dbReference type="InterPro" id="IPR024072">
    <property type="entry name" value="DHFR-like_dom_sf"/>
</dbReference>
<comment type="function">
    <text evidence="7 8">Key enzyme in folate metabolism. Catalyzes an essential reaction for de novo glycine and purine synthesis, and for DNA precursor synthesis.</text>
</comment>
<evidence type="ECO:0000313" key="11">
    <source>
        <dbReference type="Proteomes" id="UP000247811"/>
    </source>
</evidence>
<dbReference type="OrthoDB" id="9804315at2"/>
<dbReference type="RefSeq" id="WP_110400422.1">
    <property type="nucleotide sequence ID" value="NZ_QJJS01000006.1"/>
</dbReference>
<evidence type="ECO:0000256" key="3">
    <source>
        <dbReference type="ARBA" id="ARBA00012856"/>
    </source>
</evidence>
<protein>
    <recommendedName>
        <fullName evidence="3 8">Dihydrofolate reductase</fullName>
        <ecNumber evidence="3 8">1.5.1.3</ecNumber>
    </recommendedName>
</protein>
<feature type="domain" description="DHFR" evidence="9">
    <location>
        <begin position="3"/>
        <end position="164"/>
    </location>
</feature>
<evidence type="ECO:0000256" key="7">
    <source>
        <dbReference type="ARBA" id="ARBA00025067"/>
    </source>
</evidence>
<evidence type="ECO:0000256" key="6">
    <source>
        <dbReference type="ARBA" id="ARBA00023002"/>
    </source>
</evidence>
<dbReference type="GO" id="GO:0004146">
    <property type="term" value="F:dihydrofolate reductase activity"/>
    <property type="evidence" value="ECO:0007669"/>
    <property type="project" value="UniProtKB-EC"/>
</dbReference>
<gene>
    <name evidence="10" type="ORF">C7444_106118</name>
</gene>
<dbReference type="Proteomes" id="UP000247811">
    <property type="component" value="Unassembled WGS sequence"/>
</dbReference>
<dbReference type="InterPro" id="IPR001796">
    <property type="entry name" value="DHFR_dom"/>
</dbReference>
<keyword evidence="6 8" id="KW-0560">Oxidoreductase</keyword>
<comment type="pathway">
    <text evidence="1 8">Cofactor biosynthesis; tetrahydrofolate biosynthesis; 5,6,7,8-tetrahydrofolate from 7,8-dihydrofolate: step 1/1.</text>
</comment>
<dbReference type="AlphaFoldDB" id="A0A318H1X0"/>
<evidence type="ECO:0000313" key="10">
    <source>
        <dbReference type="EMBL" id="PXW96599.1"/>
    </source>
</evidence>
<dbReference type="Gene3D" id="3.40.430.10">
    <property type="entry name" value="Dihydrofolate Reductase, subunit A"/>
    <property type="match status" value="1"/>
</dbReference>
<dbReference type="EMBL" id="QJJS01000006">
    <property type="protein sequence ID" value="PXW96599.1"/>
    <property type="molecule type" value="Genomic_DNA"/>
</dbReference>
<dbReference type="GO" id="GO:0005829">
    <property type="term" value="C:cytosol"/>
    <property type="evidence" value="ECO:0007669"/>
    <property type="project" value="TreeGrafter"/>
</dbReference>
<dbReference type="FunFam" id="3.40.430.10:FF:000001">
    <property type="entry name" value="Dihydrofolate reductase"/>
    <property type="match status" value="1"/>
</dbReference>
<comment type="catalytic activity">
    <reaction evidence="8">
        <text>(6S)-5,6,7,8-tetrahydrofolate + NADP(+) = 7,8-dihydrofolate + NADPH + H(+)</text>
        <dbReference type="Rhea" id="RHEA:15009"/>
        <dbReference type="ChEBI" id="CHEBI:15378"/>
        <dbReference type="ChEBI" id="CHEBI:57451"/>
        <dbReference type="ChEBI" id="CHEBI:57453"/>
        <dbReference type="ChEBI" id="CHEBI:57783"/>
        <dbReference type="ChEBI" id="CHEBI:58349"/>
        <dbReference type="EC" id="1.5.1.3"/>
    </reaction>
</comment>
<evidence type="ECO:0000256" key="1">
    <source>
        <dbReference type="ARBA" id="ARBA00004903"/>
    </source>
</evidence>
<evidence type="ECO:0000256" key="4">
    <source>
        <dbReference type="ARBA" id="ARBA00022563"/>
    </source>
</evidence>
<reference evidence="10 11" key="1">
    <citation type="submission" date="2018-05" db="EMBL/GenBank/DDBJ databases">
        <title>Genomic Encyclopedia of Type Strains, Phase IV (KMG-IV): sequencing the most valuable type-strain genomes for metagenomic binning, comparative biology and taxonomic classification.</title>
        <authorList>
            <person name="Goeker M."/>
        </authorList>
    </citation>
    <scope>NUCLEOTIDE SEQUENCE [LARGE SCALE GENOMIC DNA]</scope>
    <source>
        <strain evidence="10 11">DSM 566</strain>
    </source>
</reference>
<comment type="similarity">
    <text evidence="2 8">Belongs to the dihydrofolate reductase family.</text>
</comment>
<evidence type="ECO:0000259" key="9">
    <source>
        <dbReference type="PROSITE" id="PS51330"/>
    </source>
</evidence>
<keyword evidence="11" id="KW-1185">Reference proteome</keyword>
<dbReference type="PIRSF" id="PIRSF000194">
    <property type="entry name" value="DHFR"/>
    <property type="match status" value="1"/>
</dbReference>
<dbReference type="GO" id="GO:0046654">
    <property type="term" value="P:tetrahydrofolate biosynthetic process"/>
    <property type="evidence" value="ECO:0007669"/>
    <property type="project" value="UniProtKB-UniPathway"/>
</dbReference>